<reference evidence="1 2" key="2">
    <citation type="journal article" date="2010" name="Stand. Genomic Sci.">
        <title>Complete genome sequence of Syntrophothermus lipocalidus type strain (TGB-C1).</title>
        <authorList>
            <person name="Djao O.D."/>
            <person name="Zhang X."/>
            <person name="Lucas S."/>
            <person name="Lapidus A."/>
            <person name="Del Rio T.G."/>
            <person name="Nolan M."/>
            <person name="Tice H."/>
            <person name="Cheng J.F."/>
            <person name="Han C."/>
            <person name="Tapia R."/>
            <person name="Goodwin L."/>
            <person name="Pitluck S."/>
            <person name="Liolios K."/>
            <person name="Ivanova N."/>
            <person name="Mavromatis K."/>
            <person name="Mikhailova N."/>
            <person name="Ovchinnikova G."/>
            <person name="Pati A."/>
            <person name="Brambilla E."/>
            <person name="Chen A."/>
            <person name="Palaniappan K."/>
            <person name="Land M."/>
            <person name="Hauser L."/>
            <person name="Chang Y.J."/>
            <person name="Jeffries C.D."/>
            <person name="Rohde M."/>
            <person name="Sikorski J."/>
            <person name="Spring S."/>
            <person name="Goker M."/>
            <person name="Detter J.C."/>
            <person name="Woyke T."/>
            <person name="Bristow J."/>
            <person name="Eisen J.A."/>
            <person name="Markowitz V."/>
            <person name="Hugenholtz P."/>
            <person name="Kyrpides N.C."/>
            <person name="Klenk H.P."/>
        </authorList>
    </citation>
    <scope>NUCLEOTIDE SEQUENCE [LARGE SCALE GENOMIC DNA]</scope>
    <source>
        <strain evidence="2">DSM 12680 / TGB-C1</strain>
    </source>
</reference>
<dbReference type="Proteomes" id="UP000000378">
    <property type="component" value="Chromosome"/>
</dbReference>
<evidence type="ECO:0000313" key="2">
    <source>
        <dbReference type="Proteomes" id="UP000000378"/>
    </source>
</evidence>
<name>D7CJX1_SYNLT</name>
<dbReference type="AlphaFoldDB" id="D7CJX1"/>
<keyword evidence="2" id="KW-1185">Reference proteome</keyword>
<protein>
    <submittedName>
        <fullName evidence="1">Uncharacterized protein</fullName>
    </submittedName>
</protein>
<dbReference type="EMBL" id="CP002048">
    <property type="protein sequence ID" value="ADI01085.1"/>
    <property type="molecule type" value="Genomic_DNA"/>
</dbReference>
<dbReference type="eggNOG" id="ENOG5030GUR">
    <property type="taxonomic scope" value="Bacteria"/>
</dbReference>
<organism evidence="1 2">
    <name type="scientific">Syntrophothermus lipocalidus (strain DSM 12680 / TGB-C1)</name>
    <dbReference type="NCBI Taxonomy" id="643648"/>
    <lineage>
        <taxon>Bacteria</taxon>
        <taxon>Bacillati</taxon>
        <taxon>Bacillota</taxon>
        <taxon>Clostridia</taxon>
        <taxon>Eubacteriales</taxon>
        <taxon>Syntrophomonadaceae</taxon>
        <taxon>Syntrophothermus</taxon>
    </lineage>
</organism>
<sequence length="233" mass="27098">MVKRMRAVLRKLVDRIPLEEEEYRRLLAYTETLRSGSEESYRVFRDNYGSLLMADYGIRLPRFASGRAEFLEYLCQNWEVVQALKLGPLPVSTMPVSLQEYLRTEYGSEIKAEQVRDLVEWIERNQTAGHGLPRPRKRDPVLVYEVGNENKEIGLAQHFRRIARHPFVSRIVSVRYLSRGKAAQDRFEVRGEDVLSGIFTNKEKSIYYLVYLTEADLCKAANACNLLNHVFYG</sequence>
<dbReference type="STRING" id="643648.Slip_0299"/>
<dbReference type="KEGG" id="slp:Slip_0299"/>
<evidence type="ECO:0000313" key="1">
    <source>
        <dbReference type="EMBL" id="ADI01085.1"/>
    </source>
</evidence>
<reference evidence="2" key="1">
    <citation type="journal article" date="2010" name="Stand. Genomic Sci.">
        <title>Complete genome sequence of Syntrophothermus lipocalidus type strain (TGB-C1T).</title>
        <authorList>
            <consortium name="US DOE Joint Genome Institute (JGI-PGF)"/>
            <person name="Djao O."/>
            <person name="Zhang X."/>
            <person name="Lucas S."/>
            <person name="Lapidus A."/>
            <person name="Glavina Del Rio T."/>
            <person name="Nolan M."/>
            <person name="Tice H."/>
            <person name="Cheng J."/>
            <person name="Han C."/>
            <person name="Tapia R."/>
            <person name="Goodwin L."/>
            <person name="Pitluck S."/>
            <person name="Liolios K."/>
            <person name="Ivanova N."/>
            <person name="Mavromatis K."/>
            <person name="Mikhailova N."/>
            <person name="Ovchinnikova G."/>
            <person name="Pati A."/>
            <person name="Brambilla E."/>
            <person name="Chen A."/>
            <person name="Palaniappan K."/>
            <person name="Land M."/>
            <person name="Hauser L."/>
            <person name="Chang Y."/>
            <person name="Jeffries C."/>
            <person name="Rohde M."/>
            <person name="Sikorski J."/>
            <person name="Spring S."/>
            <person name="Goker M."/>
            <person name="Detter J."/>
            <person name="Woyke T."/>
            <person name="Bristow J."/>
            <person name="Eisen J."/>
            <person name="Markowitz V."/>
            <person name="Hugenholtz P."/>
            <person name="Kyrpides N."/>
            <person name="Klenk H."/>
        </authorList>
    </citation>
    <scope>NUCLEOTIDE SEQUENCE [LARGE SCALE GENOMIC DNA]</scope>
    <source>
        <strain evidence="2">DSM 12680 / TGB-C1</strain>
    </source>
</reference>
<dbReference type="HOGENOM" id="CLU_1214297_0_0_9"/>
<proteinExistence type="predicted"/>
<accession>D7CJX1</accession>
<gene>
    <name evidence="1" type="ordered locus">Slip_0299</name>
</gene>